<evidence type="ECO:0008006" key="2">
    <source>
        <dbReference type="Google" id="ProtNLM"/>
    </source>
</evidence>
<name>A0A382EVI8_9ZZZZ</name>
<evidence type="ECO:0000313" key="1">
    <source>
        <dbReference type="EMBL" id="SVB54312.1"/>
    </source>
</evidence>
<protein>
    <recommendedName>
        <fullName evidence="2">Response regulatory domain-containing protein</fullName>
    </recommendedName>
</protein>
<proteinExistence type="predicted"/>
<gene>
    <name evidence="1" type="ORF">METZ01_LOCUS207166</name>
</gene>
<accession>A0A382EVI8</accession>
<reference evidence="1" key="1">
    <citation type="submission" date="2018-05" db="EMBL/GenBank/DDBJ databases">
        <authorList>
            <person name="Lanie J.A."/>
            <person name="Ng W.-L."/>
            <person name="Kazmierczak K.M."/>
            <person name="Andrzejewski T.M."/>
            <person name="Davidsen T.M."/>
            <person name="Wayne K.J."/>
            <person name="Tettelin H."/>
            <person name="Glass J.I."/>
            <person name="Rusch D."/>
            <person name="Podicherti R."/>
            <person name="Tsui H.-C.T."/>
            <person name="Winkler M.E."/>
        </authorList>
    </citation>
    <scope>NUCLEOTIDE SEQUENCE</scope>
</reference>
<organism evidence="1">
    <name type="scientific">marine metagenome</name>
    <dbReference type="NCBI Taxonomy" id="408172"/>
    <lineage>
        <taxon>unclassified sequences</taxon>
        <taxon>metagenomes</taxon>
        <taxon>ecological metagenomes</taxon>
    </lineage>
</organism>
<feature type="non-terminal residue" evidence="1">
    <location>
        <position position="1"/>
    </location>
</feature>
<sequence>VALIDLGIPSVPGNKVATDMQHRDPELVTMLITGWRLEEDDSRLSSFDLHLQKPILGPDLEEIVARAIVLHDSRV</sequence>
<dbReference type="EMBL" id="UINC01046376">
    <property type="protein sequence ID" value="SVB54312.1"/>
    <property type="molecule type" value="Genomic_DNA"/>
</dbReference>
<dbReference type="AlphaFoldDB" id="A0A382EVI8"/>